<dbReference type="Proteomes" id="UP000052943">
    <property type="component" value="Unassembled WGS sequence"/>
</dbReference>
<dbReference type="EMBL" id="LNFO01005354">
    <property type="protein sequence ID" value="KUF78323.1"/>
    <property type="molecule type" value="Genomic_DNA"/>
</dbReference>
<name>A0A0W8C2L2_PHYNI</name>
<evidence type="ECO:0000256" key="1">
    <source>
        <dbReference type="ARBA" id="ARBA00004340"/>
    </source>
</evidence>
<protein>
    <recommendedName>
        <fullName evidence="8">RxLR effector PexRD54 WY domain-containing protein</fullName>
    </recommendedName>
</protein>
<dbReference type="AlphaFoldDB" id="A0A0W8C2L2"/>
<proteinExistence type="inferred from homology"/>
<evidence type="ECO:0000256" key="5">
    <source>
        <dbReference type="ARBA" id="ARBA00022729"/>
    </source>
</evidence>
<comment type="caution">
    <text evidence="9">The sequence shown here is derived from an EMBL/GenBank/DDBJ whole genome shotgun (WGS) entry which is preliminary data.</text>
</comment>
<reference evidence="9 10" key="1">
    <citation type="submission" date="2015-11" db="EMBL/GenBank/DDBJ databases">
        <title>Genomes and virulence difference between two physiological races of Phytophthora nicotianae.</title>
        <authorList>
            <person name="Liu H."/>
            <person name="Ma X."/>
            <person name="Yu H."/>
            <person name="Fang D."/>
            <person name="Li Y."/>
            <person name="Wang X."/>
            <person name="Wang W."/>
            <person name="Dong Y."/>
            <person name="Xiao B."/>
        </authorList>
    </citation>
    <scope>NUCLEOTIDE SEQUENCE [LARGE SCALE GENOMIC DNA]</scope>
    <source>
        <strain evidence="10">race 0</strain>
    </source>
</reference>
<comment type="similarity">
    <text evidence="3">Belongs to the RxLR effector family.</text>
</comment>
<feature type="domain" description="RxLR effector PexRD54 WY" evidence="8">
    <location>
        <begin position="279"/>
        <end position="319"/>
    </location>
</feature>
<evidence type="ECO:0000256" key="4">
    <source>
        <dbReference type="ARBA" id="ARBA00022525"/>
    </source>
</evidence>
<comment type="subcellular location">
    <subcellularLocation>
        <location evidence="1">Host cell</location>
    </subcellularLocation>
    <subcellularLocation>
        <location evidence="2">Secreted</location>
    </subcellularLocation>
</comment>
<keyword evidence="5 7" id="KW-0732">Signal</keyword>
<gene>
    <name evidence="9" type="ORF">AM587_10000036</name>
</gene>
<evidence type="ECO:0000259" key="8">
    <source>
        <dbReference type="Pfam" id="PF22748"/>
    </source>
</evidence>
<keyword evidence="4" id="KW-0964">Secreted</keyword>
<dbReference type="GO" id="GO:0005576">
    <property type="term" value="C:extracellular region"/>
    <property type="evidence" value="ECO:0007669"/>
    <property type="project" value="UniProtKB-SubCell"/>
</dbReference>
<evidence type="ECO:0000313" key="10">
    <source>
        <dbReference type="Proteomes" id="UP000052943"/>
    </source>
</evidence>
<dbReference type="GO" id="GO:0043657">
    <property type="term" value="C:host cell"/>
    <property type="evidence" value="ECO:0007669"/>
    <property type="project" value="UniProtKB-SubCell"/>
</dbReference>
<dbReference type="Pfam" id="PF22748">
    <property type="entry name" value="PexRD54_WY"/>
    <property type="match status" value="2"/>
</dbReference>
<sequence>MRCRLVVVLASAVLLANTDAVLKSTVLPSNTLRSRSITSGRRDAFKNRILRSHHFKARNRLNDLNSVADEGANVVEERGFSASTLETLPSTLRSPVSQLDDWLTQGKSADDVFQLLTLDKAANGLLASPHLNEWISYMKRFNKVNPTKRTTVIDTLTKHYGDEGLARIIEAAKQVRATAGLAKRVQTEQIQRWLLAGETPESIFTLLKLDDAGESLFTQSQVVTWAKFLDDFNKADSTSATTLFSFLKSRYDEDVFVKMLIAAKNVPSTEKIATRIQAEQTALWLEKGKNPGVVFKLLKLDDVDVSLLENPFFAAWVKYTEAFSKIHYGTKITTISVLSKYYRDDVLAKMILAAMKSPGTSDMATRLFTDQMRTWYFRKFAPEHVFKLLRLDQTKVPLLENPLFNVWARFVPHYRSLRPKEGGDLLTELKKVFSDERELITMLVQAWNVPKTNKSAMQILSAQLDRWVSAKTDPLVVFYLLRAEGAGKKDVRKLLYEEYRNALARLMKAPVRRNKI</sequence>
<evidence type="ECO:0000256" key="7">
    <source>
        <dbReference type="SAM" id="SignalP"/>
    </source>
</evidence>
<evidence type="ECO:0000256" key="3">
    <source>
        <dbReference type="ARBA" id="ARBA00010400"/>
    </source>
</evidence>
<evidence type="ECO:0000313" key="9">
    <source>
        <dbReference type="EMBL" id="KUF78323.1"/>
    </source>
</evidence>
<feature type="signal peptide" evidence="7">
    <location>
        <begin position="1"/>
        <end position="20"/>
    </location>
</feature>
<accession>A0A0W8C2L2</accession>
<feature type="chain" id="PRO_5006940056" description="RxLR effector PexRD54 WY domain-containing protein" evidence="7">
    <location>
        <begin position="21"/>
        <end position="516"/>
    </location>
</feature>
<evidence type="ECO:0000256" key="2">
    <source>
        <dbReference type="ARBA" id="ARBA00004613"/>
    </source>
</evidence>
<evidence type="ECO:0000256" key="6">
    <source>
        <dbReference type="ARBA" id="ARBA00023026"/>
    </source>
</evidence>
<organism evidence="9 10">
    <name type="scientific">Phytophthora nicotianae</name>
    <name type="common">Potato buckeye rot agent</name>
    <name type="synonym">Phytophthora parasitica</name>
    <dbReference type="NCBI Taxonomy" id="4792"/>
    <lineage>
        <taxon>Eukaryota</taxon>
        <taxon>Sar</taxon>
        <taxon>Stramenopiles</taxon>
        <taxon>Oomycota</taxon>
        <taxon>Peronosporomycetes</taxon>
        <taxon>Peronosporales</taxon>
        <taxon>Peronosporaceae</taxon>
        <taxon>Phytophthora</taxon>
    </lineage>
</organism>
<dbReference type="Pfam" id="PF16810">
    <property type="entry name" value="RXLR"/>
    <property type="match status" value="1"/>
</dbReference>
<keyword evidence="6" id="KW-0843">Virulence</keyword>
<dbReference type="InterPro" id="IPR054463">
    <property type="entry name" value="PexRD54_WY"/>
</dbReference>
<feature type="domain" description="RxLR effector PexRD54 WY" evidence="8">
    <location>
        <begin position="188"/>
        <end position="227"/>
    </location>
</feature>
<dbReference type="InterPro" id="IPR031825">
    <property type="entry name" value="RXLR"/>
</dbReference>
<dbReference type="OrthoDB" id="112923at2759"/>